<organism evidence="1 2">
    <name type="scientific">Ridgeia piscesae</name>
    <name type="common">Tubeworm</name>
    <dbReference type="NCBI Taxonomy" id="27915"/>
    <lineage>
        <taxon>Eukaryota</taxon>
        <taxon>Metazoa</taxon>
        <taxon>Spiralia</taxon>
        <taxon>Lophotrochozoa</taxon>
        <taxon>Annelida</taxon>
        <taxon>Polychaeta</taxon>
        <taxon>Sedentaria</taxon>
        <taxon>Canalipalpata</taxon>
        <taxon>Sabellida</taxon>
        <taxon>Siboglinidae</taxon>
        <taxon>Ridgeia</taxon>
    </lineage>
</organism>
<protein>
    <submittedName>
        <fullName evidence="1">Uncharacterized protein</fullName>
    </submittedName>
</protein>
<dbReference type="EMBL" id="JAODUO010000211">
    <property type="protein sequence ID" value="KAK2186154.1"/>
    <property type="molecule type" value="Genomic_DNA"/>
</dbReference>
<comment type="caution">
    <text evidence="1">The sequence shown here is derived from an EMBL/GenBank/DDBJ whole genome shotgun (WGS) entry which is preliminary data.</text>
</comment>
<dbReference type="AlphaFoldDB" id="A0AAD9UE96"/>
<dbReference type="InterPro" id="IPR036691">
    <property type="entry name" value="Endo/exonu/phosph_ase_sf"/>
</dbReference>
<reference evidence="1" key="1">
    <citation type="journal article" date="2023" name="Mol. Biol. Evol.">
        <title>Third-Generation Sequencing Reveals the Adaptive Role of the Epigenome in Three Deep-Sea Polychaetes.</title>
        <authorList>
            <person name="Perez M."/>
            <person name="Aroh O."/>
            <person name="Sun Y."/>
            <person name="Lan Y."/>
            <person name="Juniper S.K."/>
            <person name="Young C.R."/>
            <person name="Angers B."/>
            <person name="Qian P.Y."/>
        </authorList>
    </citation>
    <scope>NUCLEOTIDE SEQUENCE</scope>
    <source>
        <strain evidence="1">R07B-5</strain>
    </source>
</reference>
<dbReference type="SUPFAM" id="SSF56219">
    <property type="entry name" value="DNase I-like"/>
    <property type="match status" value="1"/>
</dbReference>
<dbReference type="PANTHER" id="PTHR46670">
    <property type="entry name" value="ENDO/EXONUCLEASE/PHOSPHATASE DOMAIN-CONTAINING PROTEIN"/>
    <property type="match status" value="1"/>
</dbReference>
<evidence type="ECO:0000313" key="2">
    <source>
        <dbReference type="Proteomes" id="UP001209878"/>
    </source>
</evidence>
<keyword evidence="2" id="KW-1185">Reference proteome</keyword>
<proteinExistence type="predicted"/>
<accession>A0AAD9UE96</accession>
<dbReference type="Proteomes" id="UP001209878">
    <property type="component" value="Unassembled WGS sequence"/>
</dbReference>
<dbReference type="Gene3D" id="3.60.10.10">
    <property type="entry name" value="Endonuclease/exonuclease/phosphatase"/>
    <property type="match status" value="1"/>
</dbReference>
<evidence type="ECO:0000313" key="1">
    <source>
        <dbReference type="EMBL" id="KAK2186154.1"/>
    </source>
</evidence>
<dbReference type="PANTHER" id="PTHR46670:SF3">
    <property type="entry name" value="ENDONUCLEASE_EXONUCLEASE_PHOSPHATASE DOMAIN-CONTAINING PROTEIN"/>
    <property type="match status" value="1"/>
</dbReference>
<gene>
    <name evidence="1" type="ORF">NP493_212g04015</name>
</gene>
<sequence>MSFIPAWPVDRSQFVTLASSYLEHYTRTWYSCKATNQAGLSSWTSTSTPTRYLHCNRSSTSQPLCRVLYSRQQDNLTPVTLTSNPLICPTTTASLCINNARSVRNKTTDILDHIHEHDLDIVEITETWLTNQDSDLYVTRALTPPGYNLSHHPRCSRRGGGIAILHKESVKATSLKTFSNINSFEAMSLKLTLYLENV</sequence>
<name>A0AAD9UE96_RIDPI</name>